<dbReference type="OrthoDB" id="4186099at2759"/>
<evidence type="ECO:0000256" key="1">
    <source>
        <dbReference type="SAM" id="SignalP"/>
    </source>
</evidence>
<protein>
    <submittedName>
        <fullName evidence="2">Uncharacterized protein</fullName>
    </submittedName>
</protein>
<evidence type="ECO:0000313" key="3">
    <source>
        <dbReference type="Proteomes" id="UP000594364"/>
    </source>
</evidence>
<dbReference type="Proteomes" id="UP000594364">
    <property type="component" value="Chromosome 2"/>
</dbReference>
<evidence type="ECO:0000313" key="2">
    <source>
        <dbReference type="EMBL" id="QPG96204.1"/>
    </source>
</evidence>
<feature type="chain" id="PRO_5034612207" evidence="1">
    <location>
        <begin position="23"/>
        <end position="98"/>
    </location>
</feature>
<organism evidence="2 3">
    <name type="scientific">Epichloe festucae (strain Fl1)</name>
    <dbReference type="NCBI Taxonomy" id="877507"/>
    <lineage>
        <taxon>Eukaryota</taxon>
        <taxon>Fungi</taxon>
        <taxon>Dikarya</taxon>
        <taxon>Ascomycota</taxon>
        <taxon>Pezizomycotina</taxon>
        <taxon>Sordariomycetes</taxon>
        <taxon>Hypocreomycetidae</taxon>
        <taxon>Hypocreales</taxon>
        <taxon>Clavicipitaceae</taxon>
        <taxon>Epichloe</taxon>
    </lineage>
</organism>
<dbReference type="EMBL" id="CP031386">
    <property type="protein sequence ID" value="QPG96204.1"/>
    <property type="molecule type" value="Genomic_DNA"/>
</dbReference>
<name>A0A7S9PTW6_EPIFF</name>
<gene>
    <name evidence="2" type="ORF">C2857_003530</name>
</gene>
<keyword evidence="1" id="KW-0732">Signal</keyword>
<proteinExistence type="predicted"/>
<accession>A0A7S9PTW6</accession>
<feature type="signal peptide" evidence="1">
    <location>
        <begin position="1"/>
        <end position="22"/>
    </location>
</feature>
<keyword evidence="3" id="KW-1185">Reference proteome</keyword>
<dbReference type="AlphaFoldDB" id="A0A7S9PTW6"/>
<reference evidence="2 3" key="1">
    <citation type="journal article" date="2018" name="PLoS Genet.">
        <title>Repeat elements organise 3D genome structure and mediate transcription in the filamentous fungus Epichloe festucae.</title>
        <authorList>
            <person name="Winter D.J."/>
            <person name="Ganley A.R.D."/>
            <person name="Young C.A."/>
            <person name="Liachko I."/>
            <person name="Schardl C.L."/>
            <person name="Dupont P.Y."/>
            <person name="Berry D."/>
            <person name="Ram A."/>
            <person name="Scott B."/>
            <person name="Cox M.P."/>
        </authorList>
    </citation>
    <scope>NUCLEOTIDE SEQUENCE [LARGE SCALE GENOMIC DNA]</scope>
    <source>
        <strain evidence="2 3">Fl1</strain>
    </source>
</reference>
<sequence>MKFGISQVVICLMATAAPTVQAFECTKGLKYCGWNLRHLGWDEIELIRALQRQGKRPTVGNIQYSLYECVSRGKIEWNRKCGDFNCGNGGGGKSDFCT</sequence>